<reference evidence="9 10" key="1">
    <citation type="submission" date="2019-04" db="EMBL/GenBank/DDBJ databases">
        <title>Saccharibacteria TM7 genomes.</title>
        <authorList>
            <person name="Bor B."/>
            <person name="He X."/>
            <person name="Chen T."/>
            <person name="Dewhirst F.E."/>
        </authorList>
    </citation>
    <scope>NUCLEOTIDE SEQUENCE [LARGE SCALE GENOMIC DNA]</scope>
    <source>
        <strain evidence="9 10">BB001</strain>
    </source>
</reference>
<dbReference type="Proteomes" id="UP000310639">
    <property type="component" value="Chromosome"/>
</dbReference>
<keyword evidence="4 7" id="KW-0862">Zinc</keyword>
<keyword evidence="1 7" id="KW-0479">Metal-binding</keyword>
<dbReference type="SUPFAM" id="SSF111304">
    <property type="entry name" value="Recombination protein RecR"/>
    <property type="match status" value="1"/>
</dbReference>
<dbReference type="Pfam" id="PF21175">
    <property type="entry name" value="RecR_C"/>
    <property type="match status" value="1"/>
</dbReference>
<evidence type="ECO:0000256" key="2">
    <source>
        <dbReference type="ARBA" id="ARBA00022763"/>
    </source>
</evidence>
<comment type="caution">
    <text evidence="7">Lacks conserved residue(s) required for the propagation of feature annotation.</text>
</comment>
<dbReference type="InterPro" id="IPR034137">
    <property type="entry name" value="TOPRIM_RecR"/>
</dbReference>
<dbReference type="CDD" id="cd01025">
    <property type="entry name" value="TOPRIM_recR"/>
    <property type="match status" value="1"/>
</dbReference>
<dbReference type="PANTHER" id="PTHR30446:SF0">
    <property type="entry name" value="RECOMBINATION PROTEIN RECR"/>
    <property type="match status" value="1"/>
</dbReference>
<evidence type="ECO:0000256" key="6">
    <source>
        <dbReference type="ARBA" id="ARBA00023204"/>
    </source>
</evidence>
<dbReference type="InterPro" id="IPR000093">
    <property type="entry name" value="DNA_Rcmb_RecR"/>
</dbReference>
<name>A0A4P9A325_9BACT</name>
<evidence type="ECO:0000256" key="7">
    <source>
        <dbReference type="HAMAP-Rule" id="MF_00017"/>
    </source>
</evidence>
<evidence type="ECO:0000256" key="4">
    <source>
        <dbReference type="ARBA" id="ARBA00022833"/>
    </source>
</evidence>
<keyword evidence="6 7" id="KW-0234">DNA repair</keyword>
<evidence type="ECO:0000256" key="3">
    <source>
        <dbReference type="ARBA" id="ARBA00022771"/>
    </source>
</evidence>
<dbReference type="AlphaFoldDB" id="A0A4P9A325"/>
<keyword evidence="2 7" id="KW-0227">DNA damage</keyword>
<protein>
    <recommendedName>
        <fullName evidence="7">Recombination protein RecR</fullName>
    </recommendedName>
</protein>
<dbReference type="GO" id="GO:0006310">
    <property type="term" value="P:DNA recombination"/>
    <property type="evidence" value="ECO:0007669"/>
    <property type="project" value="UniProtKB-UniRule"/>
</dbReference>
<keyword evidence="10" id="KW-1185">Reference proteome</keyword>
<comment type="similarity">
    <text evidence="7">Belongs to the RecR family.</text>
</comment>
<accession>A0A4P9A325</accession>
<evidence type="ECO:0000259" key="8">
    <source>
        <dbReference type="PROSITE" id="PS50880"/>
    </source>
</evidence>
<proteinExistence type="inferred from homology"/>
<dbReference type="PROSITE" id="PS50880">
    <property type="entry name" value="TOPRIM"/>
    <property type="match status" value="1"/>
</dbReference>
<dbReference type="SMART" id="SM00493">
    <property type="entry name" value="TOPRIM"/>
    <property type="match status" value="1"/>
</dbReference>
<sequence>MSTHILPKALTTLIDEFGSLPGVGPRTAERYAYAALRREAGQSKRLAQALNELHQRVKTCPVTFALIDESDDLSPLYTDSRRNRQLICVVEEPLDIMALERTGQFDGTYHVLGGAISPIDGIGPEQLHIPELIERIKNDGVTEIIIATNASVEGESTALFLQRYIQEAGLTLTISRLARGIPVGVDLEYADQITLSHALEGRRTLS</sequence>
<evidence type="ECO:0000256" key="5">
    <source>
        <dbReference type="ARBA" id="ARBA00023172"/>
    </source>
</evidence>
<evidence type="ECO:0000313" key="9">
    <source>
        <dbReference type="EMBL" id="QCT42169.1"/>
    </source>
</evidence>
<dbReference type="HAMAP" id="MF_00017">
    <property type="entry name" value="RecR"/>
    <property type="match status" value="1"/>
</dbReference>
<organism evidence="9 10">
    <name type="scientific">Candidatus Nanosynbacter featherlites</name>
    <dbReference type="NCBI Taxonomy" id="2572088"/>
    <lineage>
        <taxon>Bacteria</taxon>
        <taxon>Candidatus Saccharimonadota</taxon>
        <taxon>Candidatus Saccharimonadia</taxon>
        <taxon>Candidatus Nanosynbacterales</taxon>
        <taxon>Candidatus Nanosynbacteraceae</taxon>
        <taxon>Candidatus Nanosynbacter</taxon>
    </lineage>
</organism>
<dbReference type="Gene3D" id="1.10.8.420">
    <property type="entry name" value="RecR Domain 1"/>
    <property type="match status" value="1"/>
</dbReference>
<dbReference type="OrthoDB" id="9802672at2"/>
<dbReference type="InterPro" id="IPR006171">
    <property type="entry name" value="TOPRIM_dom"/>
</dbReference>
<dbReference type="EMBL" id="CP040004">
    <property type="protein sequence ID" value="QCT42169.1"/>
    <property type="molecule type" value="Genomic_DNA"/>
</dbReference>
<feature type="domain" description="Toprim" evidence="8">
    <location>
        <begin position="85"/>
        <end position="182"/>
    </location>
</feature>
<dbReference type="InterPro" id="IPR023627">
    <property type="entry name" value="Rcmb_RecR"/>
</dbReference>
<comment type="function">
    <text evidence="7">May play a role in DNA repair. It seems to be involved in an RecBC-independent recombinational process of DNA repair. It may act with RecF and RecO.</text>
</comment>
<dbReference type="Pfam" id="PF13662">
    <property type="entry name" value="Toprim_4"/>
    <property type="match status" value="1"/>
</dbReference>
<dbReference type="GO" id="GO:0008270">
    <property type="term" value="F:zinc ion binding"/>
    <property type="evidence" value="ECO:0007669"/>
    <property type="project" value="UniProtKB-KW"/>
</dbReference>
<dbReference type="Gene3D" id="6.10.250.240">
    <property type="match status" value="1"/>
</dbReference>
<evidence type="ECO:0000256" key="1">
    <source>
        <dbReference type="ARBA" id="ARBA00022723"/>
    </source>
</evidence>
<dbReference type="GO" id="GO:0006281">
    <property type="term" value="P:DNA repair"/>
    <property type="evidence" value="ECO:0007669"/>
    <property type="project" value="UniProtKB-UniRule"/>
</dbReference>
<keyword evidence="5 7" id="KW-0233">DNA recombination</keyword>
<dbReference type="GO" id="GO:0003677">
    <property type="term" value="F:DNA binding"/>
    <property type="evidence" value="ECO:0007669"/>
    <property type="project" value="UniProtKB-UniRule"/>
</dbReference>
<keyword evidence="3 7" id="KW-0863">Zinc-finger</keyword>
<dbReference type="NCBIfam" id="TIGR00615">
    <property type="entry name" value="recR"/>
    <property type="match status" value="1"/>
</dbReference>
<dbReference type="Pfam" id="PF21176">
    <property type="entry name" value="RecR_HhH"/>
    <property type="match status" value="1"/>
</dbReference>
<dbReference type="KEGG" id="nft:FBF37_01630"/>
<gene>
    <name evidence="7 9" type="primary">recR</name>
    <name evidence="9" type="ORF">FBF37_01630</name>
</gene>
<dbReference type="RefSeq" id="WP_138078863.1">
    <property type="nucleotide sequence ID" value="NZ_CP040004.1"/>
</dbReference>
<evidence type="ECO:0000313" key="10">
    <source>
        <dbReference type="Proteomes" id="UP000310639"/>
    </source>
</evidence>
<dbReference type="Gene3D" id="3.40.1360.10">
    <property type="match status" value="1"/>
</dbReference>
<dbReference type="PANTHER" id="PTHR30446">
    <property type="entry name" value="RECOMBINATION PROTEIN RECR"/>
    <property type="match status" value="1"/>
</dbReference>